<dbReference type="SUPFAM" id="SSF161098">
    <property type="entry name" value="MetI-like"/>
    <property type="match status" value="1"/>
</dbReference>
<evidence type="ECO:0000256" key="6">
    <source>
        <dbReference type="ARBA" id="ARBA00023136"/>
    </source>
</evidence>
<evidence type="ECO:0000256" key="5">
    <source>
        <dbReference type="ARBA" id="ARBA00022989"/>
    </source>
</evidence>
<feature type="transmembrane region" description="Helical" evidence="7">
    <location>
        <begin position="126"/>
        <end position="152"/>
    </location>
</feature>
<reference evidence="9" key="1">
    <citation type="submission" date="2020-05" db="EMBL/GenBank/DDBJ databases">
        <authorList>
            <person name="Chiriac C."/>
            <person name="Salcher M."/>
            <person name="Ghai R."/>
            <person name="Kavagutti S V."/>
        </authorList>
    </citation>
    <scope>NUCLEOTIDE SEQUENCE</scope>
</reference>
<evidence type="ECO:0000313" key="10">
    <source>
        <dbReference type="EMBL" id="CAB4660368.1"/>
    </source>
</evidence>
<dbReference type="InterPro" id="IPR050366">
    <property type="entry name" value="BP-dependent_transpt_permease"/>
</dbReference>
<dbReference type="EMBL" id="CAEZUG010000035">
    <property type="protein sequence ID" value="CAB4593016.1"/>
    <property type="molecule type" value="Genomic_DNA"/>
</dbReference>
<name>A0A6J6FVA8_9ZZZZ</name>
<dbReference type="AlphaFoldDB" id="A0A6J6FVA8"/>
<evidence type="ECO:0000256" key="2">
    <source>
        <dbReference type="ARBA" id="ARBA00022448"/>
    </source>
</evidence>
<gene>
    <name evidence="9" type="ORF">UFOPK1795_00707</name>
    <name evidence="10" type="ORF">UFOPK2275_00493</name>
    <name evidence="11" type="ORF">UFOPK2816_00571</name>
</gene>
<dbReference type="InterPro" id="IPR035906">
    <property type="entry name" value="MetI-like_sf"/>
</dbReference>
<keyword evidence="2" id="KW-0813">Transport</keyword>
<keyword evidence="5 7" id="KW-1133">Transmembrane helix</keyword>
<proteinExistence type="predicted"/>
<dbReference type="InterPro" id="IPR000515">
    <property type="entry name" value="MetI-like"/>
</dbReference>
<evidence type="ECO:0000313" key="11">
    <source>
        <dbReference type="EMBL" id="CAB4745843.1"/>
    </source>
</evidence>
<dbReference type="GO" id="GO:0005886">
    <property type="term" value="C:plasma membrane"/>
    <property type="evidence" value="ECO:0007669"/>
    <property type="project" value="UniProtKB-SubCell"/>
</dbReference>
<dbReference type="EMBL" id="CAEZZB010000057">
    <property type="protein sequence ID" value="CAB4745843.1"/>
    <property type="molecule type" value="Genomic_DNA"/>
</dbReference>
<evidence type="ECO:0000256" key="1">
    <source>
        <dbReference type="ARBA" id="ARBA00004651"/>
    </source>
</evidence>
<evidence type="ECO:0000256" key="4">
    <source>
        <dbReference type="ARBA" id="ARBA00022692"/>
    </source>
</evidence>
<dbReference type="Gene3D" id="1.10.3720.10">
    <property type="entry name" value="MetI-like"/>
    <property type="match status" value="1"/>
</dbReference>
<evidence type="ECO:0000256" key="3">
    <source>
        <dbReference type="ARBA" id="ARBA00022475"/>
    </source>
</evidence>
<dbReference type="EMBL" id="CAEZWQ010000042">
    <property type="protein sequence ID" value="CAB4660368.1"/>
    <property type="molecule type" value="Genomic_DNA"/>
</dbReference>
<comment type="subcellular location">
    <subcellularLocation>
        <location evidence="1">Cell membrane</location>
        <topology evidence="1">Multi-pass membrane protein</topology>
    </subcellularLocation>
</comment>
<dbReference type="GO" id="GO:0055085">
    <property type="term" value="P:transmembrane transport"/>
    <property type="evidence" value="ECO:0007669"/>
    <property type="project" value="InterPro"/>
</dbReference>
<dbReference type="PANTHER" id="PTHR43386:SF1">
    <property type="entry name" value="D,D-DIPEPTIDE TRANSPORT SYSTEM PERMEASE PROTEIN DDPC-RELATED"/>
    <property type="match status" value="1"/>
</dbReference>
<feature type="domain" description="ABC transmembrane type-1" evidence="8">
    <location>
        <begin position="78"/>
        <end position="267"/>
    </location>
</feature>
<keyword evidence="6 7" id="KW-0472">Membrane</keyword>
<feature type="transmembrane region" description="Helical" evidence="7">
    <location>
        <begin position="200"/>
        <end position="222"/>
    </location>
</feature>
<protein>
    <submittedName>
        <fullName evidence="9">Unannotated protein</fullName>
    </submittedName>
</protein>
<dbReference type="CDD" id="cd06261">
    <property type="entry name" value="TM_PBP2"/>
    <property type="match status" value="1"/>
</dbReference>
<evidence type="ECO:0000256" key="7">
    <source>
        <dbReference type="SAM" id="Phobius"/>
    </source>
</evidence>
<feature type="transmembrane region" description="Helical" evidence="7">
    <location>
        <begin position="172"/>
        <end position="188"/>
    </location>
</feature>
<organism evidence="9">
    <name type="scientific">freshwater metagenome</name>
    <dbReference type="NCBI Taxonomy" id="449393"/>
    <lineage>
        <taxon>unclassified sequences</taxon>
        <taxon>metagenomes</taxon>
        <taxon>ecological metagenomes</taxon>
    </lineage>
</organism>
<evidence type="ECO:0000259" key="8">
    <source>
        <dbReference type="PROSITE" id="PS50928"/>
    </source>
</evidence>
<dbReference type="Pfam" id="PF00528">
    <property type="entry name" value="BPD_transp_1"/>
    <property type="match status" value="1"/>
</dbReference>
<accession>A0A6J6FVA8</accession>
<dbReference type="PROSITE" id="PS50928">
    <property type="entry name" value="ABC_TM1"/>
    <property type="match status" value="1"/>
</dbReference>
<feature type="transmembrane region" description="Helical" evidence="7">
    <location>
        <begin position="80"/>
        <end position="105"/>
    </location>
</feature>
<feature type="transmembrane region" description="Helical" evidence="7">
    <location>
        <begin position="242"/>
        <end position="263"/>
    </location>
</feature>
<sequence length="281" mass="29904">MTFEALKQMKRMKVKFRGSASLILLLGTLAIFLLANVLSPYGPNEIGVGDHFAPPSGAHLFGTDNLGRDLLSRILFGGRITVLIALGATSIALILGSAWGILAGIRGGWIDEFLMRTADALMAVPLILFALFCISALGSSVASLILVAGILLSPSTARMARSAVKAELASPYVVSAVASGFSKVRLVWNEVMVNIAPQLLVQISINAASAVMLEATLSFVGFGLQPPNASLGTLILQGYAQIYNSIWFVLFPVITVMMTILVFNNYGEQLRLSLDSKRSSS</sequence>
<dbReference type="PANTHER" id="PTHR43386">
    <property type="entry name" value="OLIGOPEPTIDE TRANSPORT SYSTEM PERMEASE PROTEIN APPC"/>
    <property type="match status" value="1"/>
</dbReference>
<keyword evidence="4 7" id="KW-0812">Transmembrane</keyword>
<evidence type="ECO:0000313" key="9">
    <source>
        <dbReference type="EMBL" id="CAB4593016.1"/>
    </source>
</evidence>
<keyword evidence="3" id="KW-1003">Cell membrane</keyword>